<name>X1VBS1_9ZZZZ</name>
<accession>X1VBS1</accession>
<gene>
    <name evidence="1" type="ORF">S12H4_50044</name>
</gene>
<evidence type="ECO:0000313" key="1">
    <source>
        <dbReference type="EMBL" id="GAJ03450.1"/>
    </source>
</evidence>
<feature type="non-terminal residue" evidence="1">
    <location>
        <position position="158"/>
    </location>
</feature>
<comment type="caution">
    <text evidence="1">The sequence shown here is derived from an EMBL/GenBank/DDBJ whole genome shotgun (WGS) entry which is preliminary data.</text>
</comment>
<sequence>MKQEKKQKQVQPKKVEEGLSYTVEVRDKEGKVIQRISAPSRSYVKAWNQILNIHAAQASKSVITTAGTPYNLPKGNKSLNINAGVGSLFGIVVGKGTTAVAIDDYALESLCGEGTGTDEFNYQGVGNTVPAVVGPTCSFTLSRLMVNNSGVSISVTET</sequence>
<reference evidence="1" key="1">
    <citation type="journal article" date="2014" name="Front. Microbiol.">
        <title>High frequency of phylogenetically diverse reductive dehalogenase-homologous genes in deep subseafloor sedimentary metagenomes.</title>
        <authorList>
            <person name="Kawai M."/>
            <person name="Futagami T."/>
            <person name="Toyoda A."/>
            <person name="Takaki Y."/>
            <person name="Nishi S."/>
            <person name="Hori S."/>
            <person name="Arai W."/>
            <person name="Tsubouchi T."/>
            <person name="Morono Y."/>
            <person name="Uchiyama I."/>
            <person name="Ito T."/>
            <person name="Fujiyama A."/>
            <person name="Inagaki F."/>
            <person name="Takami H."/>
        </authorList>
    </citation>
    <scope>NUCLEOTIDE SEQUENCE</scope>
    <source>
        <strain evidence="1">Expedition CK06-06</strain>
    </source>
</reference>
<organism evidence="1">
    <name type="scientific">marine sediment metagenome</name>
    <dbReference type="NCBI Taxonomy" id="412755"/>
    <lineage>
        <taxon>unclassified sequences</taxon>
        <taxon>metagenomes</taxon>
        <taxon>ecological metagenomes</taxon>
    </lineage>
</organism>
<dbReference type="EMBL" id="BARW01031465">
    <property type="protein sequence ID" value="GAJ03450.1"/>
    <property type="molecule type" value="Genomic_DNA"/>
</dbReference>
<protein>
    <submittedName>
        <fullName evidence="1">Uncharacterized protein</fullName>
    </submittedName>
</protein>
<proteinExistence type="predicted"/>
<dbReference type="AlphaFoldDB" id="X1VBS1"/>